<feature type="signal peptide" evidence="18">
    <location>
        <begin position="1"/>
        <end position="17"/>
    </location>
</feature>
<keyword evidence="10" id="KW-0325">Glycoprotein</keyword>
<dbReference type="GO" id="GO:0008239">
    <property type="term" value="F:dipeptidyl-peptidase activity"/>
    <property type="evidence" value="ECO:0007669"/>
    <property type="project" value="TreeGrafter"/>
</dbReference>
<dbReference type="PANTHER" id="PTHR11010">
    <property type="entry name" value="PROTEASE S28 PRO-X CARBOXYPEPTIDASE-RELATED"/>
    <property type="match status" value="1"/>
</dbReference>
<evidence type="ECO:0000256" key="2">
    <source>
        <dbReference type="ARBA" id="ARBA00011079"/>
    </source>
</evidence>
<dbReference type="InterPro" id="IPR029058">
    <property type="entry name" value="AB_hydrolase_fold"/>
</dbReference>
<evidence type="ECO:0000256" key="4">
    <source>
        <dbReference type="ARBA" id="ARBA00022645"/>
    </source>
</evidence>
<evidence type="ECO:0000256" key="12">
    <source>
        <dbReference type="ARBA" id="ARBA00052013"/>
    </source>
</evidence>
<dbReference type="OrthoDB" id="2130629at2759"/>
<evidence type="ECO:0000256" key="10">
    <source>
        <dbReference type="ARBA" id="ARBA00023180"/>
    </source>
</evidence>
<feature type="chain" id="PRO_5035903504" description="Lysosomal Pro-X carboxypeptidase" evidence="18">
    <location>
        <begin position="18"/>
        <end position="476"/>
    </location>
</feature>
<evidence type="ECO:0000256" key="7">
    <source>
        <dbReference type="ARBA" id="ARBA00022801"/>
    </source>
</evidence>
<keyword evidence="20" id="KW-1185">Reference proteome</keyword>
<evidence type="ECO:0000313" key="19">
    <source>
        <dbReference type="EMBL" id="CAB3239500.1"/>
    </source>
</evidence>
<dbReference type="EC" id="3.4.16.2" evidence="14"/>
<keyword evidence="5" id="KW-0645">Protease</keyword>
<dbReference type="InterPro" id="IPR008758">
    <property type="entry name" value="Peptidase_S28"/>
</dbReference>
<name>A0A8S1A2F5_ARCPL</name>
<dbReference type="InterPro" id="IPR042269">
    <property type="entry name" value="Ser_carbopepase_S28_SKS"/>
</dbReference>
<proteinExistence type="inferred from homology"/>
<comment type="subunit">
    <text evidence="3">Homodimer.</text>
</comment>
<evidence type="ECO:0000256" key="9">
    <source>
        <dbReference type="ARBA" id="ARBA00023157"/>
    </source>
</evidence>
<comment type="similarity">
    <text evidence="2">Belongs to the peptidase S28 family.</text>
</comment>
<keyword evidence="4" id="KW-0121">Carboxypeptidase</keyword>
<keyword evidence="6 18" id="KW-0732">Signal</keyword>
<gene>
    <name evidence="19" type="ORF">APLA_LOCUS7798</name>
</gene>
<comment type="catalytic activity">
    <reaction evidence="12">
        <text>Cleavage of a -Pro-|-Xaa bond to release a C-terminal amino acid.</text>
        <dbReference type="EC" id="3.4.16.2"/>
    </reaction>
</comment>
<evidence type="ECO:0000256" key="11">
    <source>
        <dbReference type="ARBA" id="ARBA00023228"/>
    </source>
</evidence>
<evidence type="ECO:0000256" key="15">
    <source>
        <dbReference type="ARBA" id="ARBA00073691"/>
    </source>
</evidence>
<protein>
    <recommendedName>
        <fullName evidence="15">Lysosomal Pro-X carboxypeptidase</fullName>
        <ecNumber evidence="14">3.4.16.2</ecNumber>
    </recommendedName>
    <alternativeName>
        <fullName evidence="17">Proline carboxypeptidase</fullName>
    </alternativeName>
    <alternativeName>
        <fullName evidence="16">Prolylcarboxypeptidase</fullName>
    </alternativeName>
</protein>
<sequence length="476" mass="54408">MYKILQLLVSLFAFVVCAPKYSYTVNKFQVPLDHFGFQRNETFSIRYLVNDDNWDQGNGPIFFYTGNEGQIEVFANHTGFMWEIAAQFKAKIVFAEHRYYGESMPFKEKSLKNENIGYLSSAQAMADYADLINYLQENRIKPRYPVIAFGGSYGGMLAAYMRLKYPHIVNGAIAASAPVHMFTGMTNCNIFNRLATSSFKNVNINCSSNIRDSWSVIRNYSSNANGSEWLHSNWKLCSPLKNSTDVASLLDFLNSMYSTLAMVNYPYASDFLMPLPAEPVRYVCQYLEQKLAGEELLKAIGNVLEVYTNYDKRSKCTDYKQGDNYGNLDAAGWDYQACTEMVMPMCSNGNTDMFEPMPWNYTLFAEDCHKKYNVYPRPEMARIEYGGDRLQAASNIVFSNGMKDPWTGGGILDSLSDTIYAEVIPDAAHHLDLMPSNPNDPEPVKMTREMHKEHITRWINQFQEQQSSIRHPHNHM</sequence>
<evidence type="ECO:0000313" key="20">
    <source>
        <dbReference type="Proteomes" id="UP000494106"/>
    </source>
</evidence>
<dbReference type="AlphaFoldDB" id="A0A8S1A2F5"/>
<organism evidence="19 20">
    <name type="scientific">Arctia plantaginis</name>
    <name type="common">Wood tiger moth</name>
    <name type="synonym">Phalaena plantaginis</name>
    <dbReference type="NCBI Taxonomy" id="874455"/>
    <lineage>
        <taxon>Eukaryota</taxon>
        <taxon>Metazoa</taxon>
        <taxon>Ecdysozoa</taxon>
        <taxon>Arthropoda</taxon>
        <taxon>Hexapoda</taxon>
        <taxon>Insecta</taxon>
        <taxon>Pterygota</taxon>
        <taxon>Neoptera</taxon>
        <taxon>Endopterygota</taxon>
        <taxon>Lepidoptera</taxon>
        <taxon>Glossata</taxon>
        <taxon>Ditrysia</taxon>
        <taxon>Noctuoidea</taxon>
        <taxon>Erebidae</taxon>
        <taxon>Arctiinae</taxon>
        <taxon>Arctia</taxon>
    </lineage>
</organism>
<dbReference type="EMBL" id="CADEBC010000503">
    <property type="protein sequence ID" value="CAB3239500.1"/>
    <property type="molecule type" value="Genomic_DNA"/>
</dbReference>
<evidence type="ECO:0000256" key="6">
    <source>
        <dbReference type="ARBA" id="ARBA00022729"/>
    </source>
</evidence>
<dbReference type="GO" id="GO:0004185">
    <property type="term" value="F:serine-type carboxypeptidase activity"/>
    <property type="evidence" value="ECO:0007669"/>
    <property type="project" value="UniProtKB-EC"/>
</dbReference>
<comment type="function">
    <text evidence="13">Cleaves C-terminal amino acids linked to proline in peptides such as angiotensin II, III and des-Arg9-bradykinin. This cleavage occurs at acidic pH, but enzymatic activity is retained with some substrates at neutral pH.</text>
</comment>
<keyword evidence="9" id="KW-1015">Disulfide bond</keyword>
<evidence type="ECO:0000256" key="8">
    <source>
        <dbReference type="ARBA" id="ARBA00023145"/>
    </source>
</evidence>
<evidence type="ECO:0000256" key="18">
    <source>
        <dbReference type="SAM" id="SignalP"/>
    </source>
</evidence>
<dbReference type="GO" id="GO:0005764">
    <property type="term" value="C:lysosome"/>
    <property type="evidence" value="ECO:0007669"/>
    <property type="project" value="UniProtKB-SubCell"/>
</dbReference>
<evidence type="ECO:0000256" key="13">
    <source>
        <dbReference type="ARBA" id="ARBA00059701"/>
    </source>
</evidence>
<evidence type="ECO:0000256" key="16">
    <source>
        <dbReference type="ARBA" id="ARBA00076475"/>
    </source>
</evidence>
<evidence type="ECO:0000256" key="1">
    <source>
        <dbReference type="ARBA" id="ARBA00004371"/>
    </source>
</evidence>
<dbReference type="Proteomes" id="UP000494106">
    <property type="component" value="Unassembled WGS sequence"/>
</dbReference>
<dbReference type="Pfam" id="PF05577">
    <property type="entry name" value="Peptidase_S28"/>
    <property type="match status" value="1"/>
</dbReference>
<keyword evidence="11" id="KW-0458">Lysosome</keyword>
<keyword evidence="8" id="KW-0865">Zymogen</keyword>
<dbReference type="Gene3D" id="1.20.120.980">
    <property type="entry name" value="Serine carboxypeptidase S28, SKS domain"/>
    <property type="match status" value="1"/>
</dbReference>
<dbReference type="FunFam" id="1.20.120.980:FF:000002">
    <property type="entry name" value="lysosomal Pro-X carboxypeptidase"/>
    <property type="match status" value="1"/>
</dbReference>
<evidence type="ECO:0000256" key="17">
    <source>
        <dbReference type="ARBA" id="ARBA00076608"/>
    </source>
</evidence>
<reference evidence="19 20" key="1">
    <citation type="submission" date="2020-04" db="EMBL/GenBank/DDBJ databases">
        <authorList>
            <person name="Wallbank WR R."/>
            <person name="Pardo Diaz C."/>
            <person name="Kozak K."/>
            <person name="Martin S."/>
            <person name="Jiggins C."/>
            <person name="Moest M."/>
            <person name="Warren A I."/>
            <person name="Byers J.R.P. K."/>
            <person name="Montejo-Kovacevich G."/>
            <person name="Yen C E."/>
        </authorList>
    </citation>
    <scope>NUCLEOTIDE SEQUENCE [LARGE SCALE GENOMIC DNA]</scope>
</reference>
<comment type="subcellular location">
    <subcellularLocation>
        <location evidence="1">Lysosome</location>
    </subcellularLocation>
</comment>
<evidence type="ECO:0000256" key="14">
    <source>
        <dbReference type="ARBA" id="ARBA00066456"/>
    </source>
</evidence>
<dbReference type="Gene3D" id="3.40.50.1820">
    <property type="entry name" value="alpha/beta hydrolase"/>
    <property type="match status" value="1"/>
</dbReference>
<keyword evidence="7" id="KW-0378">Hydrolase</keyword>
<dbReference type="PANTHER" id="PTHR11010:SF38">
    <property type="entry name" value="LYSOSOMAL PRO-X CARBOXYPEPTIDASE"/>
    <property type="match status" value="1"/>
</dbReference>
<comment type="caution">
    <text evidence="19">The sequence shown here is derived from an EMBL/GenBank/DDBJ whole genome shotgun (WGS) entry which is preliminary data.</text>
</comment>
<dbReference type="SUPFAM" id="SSF53474">
    <property type="entry name" value="alpha/beta-Hydrolases"/>
    <property type="match status" value="1"/>
</dbReference>
<evidence type="ECO:0000256" key="3">
    <source>
        <dbReference type="ARBA" id="ARBA00011738"/>
    </source>
</evidence>
<evidence type="ECO:0000256" key="5">
    <source>
        <dbReference type="ARBA" id="ARBA00022670"/>
    </source>
</evidence>
<accession>A0A8S1A2F5</accession>
<dbReference type="GO" id="GO:0006508">
    <property type="term" value="P:proteolysis"/>
    <property type="evidence" value="ECO:0007669"/>
    <property type="project" value="UniProtKB-KW"/>
</dbReference>